<feature type="region of interest" description="Disordered" evidence="5">
    <location>
        <begin position="476"/>
        <end position="534"/>
    </location>
</feature>
<keyword evidence="4" id="KW-0285">Flavoprotein</keyword>
<feature type="chain" id="PRO_5042885622" description="Amine oxidase" evidence="6">
    <location>
        <begin position="24"/>
        <end position="534"/>
    </location>
</feature>
<proteinExistence type="inferred from homology"/>
<dbReference type="InterPro" id="IPR036188">
    <property type="entry name" value="FAD/NAD-bd_sf"/>
</dbReference>
<dbReference type="EMBL" id="JBAMIC010000022">
    <property type="protein sequence ID" value="KAK7091653.1"/>
    <property type="molecule type" value="Genomic_DNA"/>
</dbReference>
<dbReference type="PANTHER" id="PTHR10742">
    <property type="entry name" value="FLAVIN MONOAMINE OXIDASE"/>
    <property type="match status" value="1"/>
</dbReference>
<comment type="similarity">
    <text evidence="4">Belongs to the flavin monoamine oxidase family.</text>
</comment>
<protein>
    <recommendedName>
        <fullName evidence="4">Amine oxidase</fullName>
        <ecNumber evidence="4">1.4.3.-</ecNumber>
    </recommendedName>
</protein>
<dbReference type="EC" id="1.4.3.-" evidence="4"/>
<feature type="signal peptide" evidence="6">
    <location>
        <begin position="1"/>
        <end position="23"/>
    </location>
</feature>
<comment type="cofactor">
    <cofactor evidence="1 4">
        <name>FAD</name>
        <dbReference type="ChEBI" id="CHEBI:57692"/>
    </cofactor>
</comment>
<dbReference type="SUPFAM" id="SSF51905">
    <property type="entry name" value="FAD/NAD(P)-binding domain"/>
    <property type="match status" value="1"/>
</dbReference>
<feature type="binding site" evidence="3">
    <location>
        <begin position="60"/>
        <end position="61"/>
    </location>
    <ligand>
        <name>FAD</name>
        <dbReference type="ChEBI" id="CHEBI:57692"/>
    </ligand>
</feature>
<dbReference type="GO" id="GO:0008131">
    <property type="term" value="F:primary methylamine oxidase activity"/>
    <property type="evidence" value="ECO:0007669"/>
    <property type="project" value="UniProtKB-ARBA"/>
</dbReference>
<dbReference type="Gene3D" id="3.50.50.60">
    <property type="entry name" value="FAD/NAD(P)-binding domain"/>
    <property type="match status" value="1"/>
</dbReference>
<reference evidence="8 9" key="1">
    <citation type="submission" date="2024-02" db="EMBL/GenBank/DDBJ databases">
        <title>Chromosome-scale genome assembly of the rough periwinkle Littorina saxatilis.</title>
        <authorList>
            <person name="De Jode A."/>
            <person name="Faria R."/>
            <person name="Formenti G."/>
            <person name="Sims Y."/>
            <person name="Smith T.P."/>
            <person name="Tracey A."/>
            <person name="Wood J.M.D."/>
            <person name="Zagrodzka Z.B."/>
            <person name="Johannesson K."/>
            <person name="Butlin R.K."/>
            <person name="Leder E.H."/>
        </authorList>
    </citation>
    <scope>NUCLEOTIDE SEQUENCE [LARGE SCALE GENOMIC DNA]</scope>
    <source>
        <strain evidence="8">Snail1</strain>
        <tissue evidence="8">Muscle</tissue>
    </source>
</reference>
<organism evidence="8 9">
    <name type="scientific">Littorina saxatilis</name>
    <dbReference type="NCBI Taxonomy" id="31220"/>
    <lineage>
        <taxon>Eukaryota</taxon>
        <taxon>Metazoa</taxon>
        <taxon>Spiralia</taxon>
        <taxon>Lophotrochozoa</taxon>
        <taxon>Mollusca</taxon>
        <taxon>Gastropoda</taxon>
        <taxon>Caenogastropoda</taxon>
        <taxon>Littorinimorpha</taxon>
        <taxon>Littorinoidea</taxon>
        <taxon>Littorinidae</taxon>
        <taxon>Littorina</taxon>
    </lineage>
</organism>
<keyword evidence="4" id="KW-0274">FAD</keyword>
<dbReference type="SUPFAM" id="SSF54373">
    <property type="entry name" value="FAD-linked reductases, C-terminal domain"/>
    <property type="match status" value="1"/>
</dbReference>
<comment type="caution">
    <text evidence="8">The sequence shown here is derived from an EMBL/GenBank/DDBJ whole genome shotgun (WGS) entry which is preliminary data.</text>
</comment>
<evidence type="ECO:0000313" key="8">
    <source>
        <dbReference type="EMBL" id="KAK7091653.1"/>
    </source>
</evidence>
<dbReference type="PANTHER" id="PTHR10742:SF410">
    <property type="entry name" value="LYSINE-SPECIFIC HISTONE DEMETHYLASE 2"/>
    <property type="match status" value="1"/>
</dbReference>
<dbReference type="PRINTS" id="PR00757">
    <property type="entry name" value="AMINEOXDASEF"/>
</dbReference>
<gene>
    <name evidence="8" type="ORF">V1264_009310</name>
</gene>
<feature type="compositionally biased region" description="Basic and acidic residues" evidence="5">
    <location>
        <begin position="476"/>
        <end position="488"/>
    </location>
</feature>
<evidence type="ECO:0000256" key="1">
    <source>
        <dbReference type="ARBA" id="ARBA00001974"/>
    </source>
</evidence>
<evidence type="ECO:0000256" key="2">
    <source>
        <dbReference type="ARBA" id="ARBA00023002"/>
    </source>
</evidence>
<evidence type="ECO:0000313" key="9">
    <source>
        <dbReference type="Proteomes" id="UP001374579"/>
    </source>
</evidence>
<evidence type="ECO:0000256" key="4">
    <source>
        <dbReference type="RuleBase" id="RU362067"/>
    </source>
</evidence>
<evidence type="ECO:0000259" key="7">
    <source>
        <dbReference type="Pfam" id="PF01593"/>
    </source>
</evidence>
<dbReference type="Gene3D" id="3.90.660.10">
    <property type="match status" value="1"/>
</dbReference>
<keyword evidence="2 4" id="KW-0560">Oxidoreductase</keyword>
<keyword evidence="6" id="KW-0732">Signal</keyword>
<feature type="domain" description="Amine oxidase" evidence="7">
    <location>
        <begin position="37"/>
        <end position="465"/>
    </location>
</feature>
<dbReference type="Pfam" id="PF01593">
    <property type="entry name" value="Amino_oxidase"/>
    <property type="match status" value="1"/>
</dbReference>
<feature type="binding site" evidence="3">
    <location>
        <position position="243"/>
    </location>
    <ligand>
        <name>FAD</name>
        <dbReference type="ChEBI" id="CHEBI:57692"/>
    </ligand>
</feature>
<dbReference type="InterPro" id="IPR001613">
    <property type="entry name" value="Flavin_amine_oxidase"/>
</dbReference>
<dbReference type="InterPro" id="IPR002937">
    <property type="entry name" value="Amino_oxidase"/>
</dbReference>
<keyword evidence="9" id="KW-1185">Reference proteome</keyword>
<dbReference type="Proteomes" id="UP001374579">
    <property type="component" value="Unassembled WGS sequence"/>
</dbReference>
<dbReference type="InterPro" id="IPR050281">
    <property type="entry name" value="Flavin_monoamine_oxidase"/>
</dbReference>
<evidence type="ECO:0000256" key="3">
    <source>
        <dbReference type="PIRSR" id="PIRSR601613-1"/>
    </source>
</evidence>
<feature type="compositionally biased region" description="Basic and acidic residues" evidence="5">
    <location>
        <begin position="524"/>
        <end position="534"/>
    </location>
</feature>
<evidence type="ECO:0000256" key="6">
    <source>
        <dbReference type="SAM" id="SignalP"/>
    </source>
</evidence>
<feature type="compositionally biased region" description="Acidic residues" evidence="5">
    <location>
        <begin position="500"/>
        <end position="523"/>
    </location>
</feature>
<accession>A0AAN9G183</accession>
<evidence type="ECO:0000256" key="5">
    <source>
        <dbReference type="SAM" id="MobiDB-lite"/>
    </source>
</evidence>
<sequence length="534" mass="59563">MKMQGTQPLFVLLCAAAVTFCNSQAIEKEVVVIGGGIAGLAAARQIVNRGRGRFSVHVYEARRERYGGRVWTNRLKNPRARGLEVDLGGNTLNVVNQLTNPLLNLTRDLELETATISNAQFIVPWLNKKYSDDELMQAMIQASTIISDAVNSTRHQGTDRSIKDAIDSQLKEKGVGKEDVRSLLLRSLPSYVISEYSALHYQADSLDFGYEQVLLDGMGELMDRLVSGSEDEKPMKIRLRTAVRQVKVDRSQGKVTLRLKDGSQVTVDEVIVAVPAPVIAKGDLLFEPSLPKEYQWAVSQIGMSDGNKVVVEFDVPFWPNDHGVFIAAAQHEDDRGFLQTWLNIHKVLGKPVLVGLLFGDAARRFESLSDEEVKDSVLQKLQSVFGNDAVSSKNIVKILRSAWTSDQWSGGASSYPKVGNVPKLWDTFAEPLCPNVYFAGEHTVFRGHGTLHGAYASGIRAADLLLSSYCEEKAKEEERKRKEEARRKVELKKKKKEQGLDTEDDEEKEEEQTGEEETVEEIDESVKKEVKDEL</sequence>
<dbReference type="AlphaFoldDB" id="A0AAN9G183"/>
<name>A0AAN9G183_9CAEN</name>